<protein>
    <submittedName>
        <fullName evidence="1">Squalene/phytoene synthase family protein</fullName>
    </submittedName>
</protein>
<keyword evidence="2" id="KW-1185">Reference proteome</keyword>
<name>A0ABQ6LMZ3_9RHOB</name>
<dbReference type="Pfam" id="PF00494">
    <property type="entry name" value="SQS_PSY"/>
    <property type="match status" value="1"/>
</dbReference>
<evidence type="ECO:0000313" key="1">
    <source>
        <dbReference type="EMBL" id="GMG81640.1"/>
    </source>
</evidence>
<comment type="caution">
    <text evidence="1">The sequence shown here is derived from an EMBL/GenBank/DDBJ whole genome shotgun (WGS) entry which is preliminary data.</text>
</comment>
<dbReference type="InterPro" id="IPR002060">
    <property type="entry name" value="Squ/phyt_synthse"/>
</dbReference>
<dbReference type="SUPFAM" id="SSF48576">
    <property type="entry name" value="Terpenoid synthases"/>
    <property type="match status" value="1"/>
</dbReference>
<evidence type="ECO:0000313" key="2">
    <source>
        <dbReference type="Proteomes" id="UP001239909"/>
    </source>
</evidence>
<reference evidence="1 2" key="1">
    <citation type="submission" date="2023-04" db="EMBL/GenBank/DDBJ databases">
        <title>Marinoamorphus aggregata gen. nov., sp. Nov., isolate from tissue of brittle star Ophioplocus japonicus.</title>
        <authorList>
            <person name="Kawano K."/>
            <person name="Sawayama S."/>
            <person name="Nakagawa S."/>
        </authorList>
    </citation>
    <scope>NUCLEOTIDE SEQUENCE [LARGE SCALE GENOMIC DNA]</scope>
    <source>
        <strain evidence="1 2">NKW23</strain>
    </source>
</reference>
<sequence>MADAPAAGEETGPAALLRRYDPDLFACLIFAREPLRSRLMVLGAYDLELSRAVHGARRAADTGPLIGAMRLQFWRDTLEGAFAGQPPRAHEVAGPLGELIAAAAPAPADLEALIAARDMELAPPLADIPAWAEARYAAFLRLGCALAGAAPPAACGPAGQALGRAFLLRTAAAMAREPGALLADASPAALAGHAREGLGALAEARRARLPAAARPLFLTLWQAERSLAAAAADPEAAAARGLPAAGPARRALALSWRALAGRP</sequence>
<dbReference type="Proteomes" id="UP001239909">
    <property type="component" value="Unassembled WGS sequence"/>
</dbReference>
<proteinExistence type="predicted"/>
<dbReference type="RefSeq" id="WP_285670339.1">
    <property type="nucleotide sequence ID" value="NZ_BSYI01000005.1"/>
</dbReference>
<dbReference type="Gene3D" id="1.10.600.10">
    <property type="entry name" value="Farnesyl Diphosphate Synthase"/>
    <property type="match status" value="1"/>
</dbReference>
<gene>
    <name evidence="1" type="ORF">LNKW23_08530</name>
</gene>
<accession>A0ABQ6LMZ3</accession>
<organism evidence="1 2">
    <name type="scientific">Paralimibaculum aggregatum</name>
    <dbReference type="NCBI Taxonomy" id="3036245"/>
    <lineage>
        <taxon>Bacteria</taxon>
        <taxon>Pseudomonadati</taxon>
        <taxon>Pseudomonadota</taxon>
        <taxon>Alphaproteobacteria</taxon>
        <taxon>Rhodobacterales</taxon>
        <taxon>Paracoccaceae</taxon>
        <taxon>Paralimibaculum</taxon>
    </lineage>
</organism>
<dbReference type="EMBL" id="BSYI01000005">
    <property type="protein sequence ID" value="GMG81640.1"/>
    <property type="molecule type" value="Genomic_DNA"/>
</dbReference>
<dbReference type="InterPro" id="IPR008949">
    <property type="entry name" value="Isoprenoid_synthase_dom_sf"/>
</dbReference>